<gene>
    <name evidence="2" type="ORF">QWZ15_03170</name>
</gene>
<evidence type="ECO:0000259" key="1">
    <source>
        <dbReference type="PROSITE" id="PS50994"/>
    </source>
</evidence>
<sequence length="242" mass="27539">VLQMVRNERKTLPGIGGRKLLSLVKVLMEREEIQMGRDAFFDLLKENNLLVRRSKTRVYTTFSRHRYRMYPNLIRDKVLTGPHQLWVSDITYIPTTEGYLYLSLVTDAYSRKIVGWNLSNKLAASGAVSALDMALSQLPDDKDIKLIHHSDRGVQYCCDKYVARLKSRQITISMTENGDPLENPVAERVNGILKSEWLNKLAPGSKRETVSRLAGIIEAYNTKRPHLSIDMLTPEAAHITKG</sequence>
<comment type="caution">
    <text evidence="2">The sequence shown here is derived from an EMBL/GenBank/DDBJ whole genome shotgun (WGS) entry which is preliminary data.</text>
</comment>
<dbReference type="InterPro" id="IPR012337">
    <property type="entry name" value="RNaseH-like_sf"/>
</dbReference>
<dbReference type="Proteomes" id="UP001236663">
    <property type="component" value="Unassembled WGS sequence"/>
</dbReference>
<dbReference type="RefSeq" id="WP_290227393.1">
    <property type="nucleotide sequence ID" value="NZ_JAUFQS010000004.1"/>
</dbReference>
<protein>
    <submittedName>
        <fullName evidence="2">IS3 family transposase</fullName>
    </submittedName>
</protein>
<feature type="domain" description="Integrase catalytic" evidence="1">
    <location>
        <begin position="78"/>
        <end position="242"/>
    </location>
</feature>
<name>A0ABT8C373_9BACT</name>
<reference evidence="3" key="1">
    <citation type="journal article" date="2019" name="Int. J. Syst. Evol. Microbiol.">
        <title>The Global Catalogue of Microorganisms (GCM) 10K type strain sequencing project: providing services to taxonomists for standard genome sequencing and annotation.</title>
        <authorList>
            <consortium name="The Broad Institute Genomics Platform"/>
            <consortium name="The Broad Institute Genome Sequencing Center for Infectious Disease"/>
            <person name="Wu L."/>
            <person name="Ma J."/>
        </authorList>
    </citation>
    <scope>NUCLEOTIDE SEQUENCE [LARGE SCALE GENOMIC DNA]</scope>
    <source>
        <strain evidence="3">CECT 7706</strain>
    </source>
</reference>
<evidence type="ECO:0000313" key="2">
    <source>
        <dbReference type="EMBL" id="MDN3686822.1"/>
    </source>
</evidence>
<proteinExistence type="predicted"/>
<dbReference type="Pfam" id="PF00665">
    <property type="entry name" value="rve"/>
    <property type="match status" value="1"/>
</dbReference>
<feature type="non-terminal residue" evidence="2">
    <location>
        <position position="1"/>
    </location>
</feature>
<organism evidence="2 3">
    <name type="scientific">Cyclobacterium jeungdonense</name>
    <dbReference type="NCBI Taxonomy" id="708087"/>
    <lineage>
        <taxon>Bacteria</taxon>
        <taxon>Pseudomonadati</taxon>
        <taxon>Bacteroidota</taxon>
        <taxon>Cytophagia</taxon>
        <taxon>Cytophagales</taxon>
        <taxon>Cyclobacteriaceae</taxon>
        <taxon>Cyclobacterium</taxon>
    </lineage>
</organism>
<dbReference type="PANTHER" id="PTHR46889:SF5">
    <property type="entry name" value="INTEGRASE PROTEIN"/>
    <property type="match status" value="1"/>
</dbReference>
<dbReference type="EMBL" id="JAUFQS010000004">
    <property type="protein sequence ID" value="MDN3686822.1"/>
    <property type="molecule type" value="Genomic_DNA"/>
</dbReference>
<dbReference type="InterPro" id="IPR050900">
    <property type="entry name" value="Transposase_IS3/IS150/IS904"/>
</dbReference>
<dbReference type="Gene3D" id="3.30.420.10">
    <property type="entry name" value="Ribonuclease H-like superfamily/Ribonuclease H"/>
    <property type="match status" value="1"/>
</dbReference>
<dbReference type="SUPFAM" id="SSF53098">
    <property type="entry name" value="Ribonuclease H-like"/>
    <property type="match status" value="1"/>
</dbReference>
<dbReference type="InterPro" id="IPR001584">
    <property type="entry name" value="Integrase_cat-core"/>
</dbReference>
<dbReference type="PANTHER" id="PTHR46889">
    <property type="entry name" value="TRANSPOSASE INSF FOR INSERTION SEQUENCE IS3B-RELATED"/>
    <property type="match status" value="1"/>
</dbReference>
<accession>A0ABT8C373</accession>
<dbReference type="InterPro" id="IPR048020">
    <property type="entry name" value="Transpos_IS3"/>
</dbReference>
<evidence type="ECO:0000313" key="3">
    <source>
        <dbReference type="Proteomes" id="UP001236663"/>
    </source>
</evidence>
<dbReference type="NCBIfam" id="NF033516">
    <property type="entry name" value="transpos_IS3"/>
    <property type="match status" value="1"/>
</dbReference>
<keyword evidence="3" id="KW-1185">Reference proteome</keyword>
<dbReference type="PROSITE" id="PS50994">
    <property type="entry name" value="INTEGRASE"/>
    <property type="match status" value="1"/>
</dbReference>
<dbReference type="InterPro" id="IPR036397">
    <property type="entry name" value="RNaseH_sf"/>
</dbReference>